<dbReference type="InterPro" id="IPR029044">
    <property type="entry name" value="Nucleotide-diphossugar_trans"/>
</dbReference>
<sequence length="433" mass="48298">MQPHPCDCSPMCVLRATNPMQIRPTRTGGKTFASASAYWKAEPGSADLAGRIVRYVVLANDPAVPDVAADYWMHSERFYRAVVDPLEAEIGHDTAYRRLVTQPTDTFAERRLEERVVALLDENPSLASKLAQEADAADDNVYINYFRGRLYEPEAEPAGLDRLTELARGVRSKPSGIGDEILVVVPLSDRDGAGRIRNLTACLLALRDQTFPSDRYRVTVVEFDEKPRWKHVVEPLVDHYVHIQGEGLFNKSWTLNVGVRETLGAARTLCLLDADILVDREFLERNHARFADQRADAHLPHTEMLSLDGPSSDWLIERRCGENTPEAPLAGARGLLLRDVPGACLWTRPEIFTRIGGFDERYKGWGGEDEDMLYRISSAGDVTQYDDVFLHLAHRRPPMRNAEGKPFNAHVEVGSWTGETGFGNTSGVASGDE</sequence>
<gene>
    <name evidence="3" type="ORF">GCM10017790_35320</name>
</gene>
<dbReference type="SUPFAM" id="SSF53448">
    <property type="entry name" value="Nucleotide-diphospho-sugar transferases"/>
    <property type="match status" value="1"/>
</dbReference>
<dbReference type="Pfam" id="PF02709">
    <property type="entry name" value="Glyco_transf_7C"/>
    <property type="match status" value="1"/>
</dbReference>
<reference evidence="4" key="1">
    <citation type="journal article" date="2019" name="Int. J. Syst. Evol. Microbiol.">
        <title>The Global Catalogue of Microorganisms (GCM) 10K type strain sequencing project: providing services to taxonomists for standard genome sequencing and annotation.</title>
        <authorList>
            <consortium name="The Broad Institute Genomics Platform"/>
            <consortium name="The Broad Institute Genome Sequencing Center for Infectious Disease"/>
            <person name="Wu L."/>
            <person name="Ma J."/>
        </authorList>
    </citation>
    <scope>NUCLEOTIDE SEQUENCE [LARGE SCALE GENOMIC DNA]</scope>
    <source>
        <strain evidence="4">CGMCC 4.7683</strain>
    </source>
</reference>
<dbReference type="Gene3D" id="3.90.550.10">
    <property type="entry name" value="Spore Coat Polysaccharide Biosynthesis Protein SpsA, Chain A"/>
    <property type="match status" value="1"/>
</dbReference>
<protein>
    <recommendedName>
        <fullName evidence="2">Galactosyltransferase C-terminal domain-containing protein</fullName>
    </recommendedName>
</protein>
<evidence type="ECO:0000313" key="3">
    <source>
        <dbReference type="EMBL" id="GHH17890.1"/>
    </source>
</evidence>
<dbReference type="Proteomes" id="UP000635387">
    <property type="component" value="Unassembled WGS sequence"/>
</dbReference>
<dbReference type="EMBL" id="BNAY01000003">
    <property type="protein sequence ID" value="GHH17890.1"/>
    <property type="molecule type" value="Genomic_DNA"/>
</dbReference>
<name>A0ABQ3LJ60_9PSEU</name>
<evidence type="ECO:0000259" key="2">
    <source>
        <dbReference type="Pfam" id="PF02709"/>
    </source>
</evidence>
<proteinExistence type="predicted"/>
<dbReference type="InterPro" id="IPR003859">
    <property type="entry name" value="Galactosyl_T"/>
</dbReference>
<accession>A0ABQ3LJ60</accession>
<keyword evidence="4" id="KW-1185">Reference proteome</keyword>
<comment type="caution">
    <text evidence="3">The sequence shown here is derived from an EMBL/GenBank/DDBJ whole genome shotgun (WGS) entry which is preliminary data.</text>
</comment>
<evidence type="ECO:0000256" key="1">
    <source>
        <dbReference type="ARBA" id="ARBA00022679"/>
    </source>
</evidence>
<organism evidence="3 4">
    <name type="scientific">Amycolatopsis oliviviridis</name>
    <dbReference type="NCBI Taxonomy" id="1471590"/>
    <lineage>
        <taxon>Bacteria</taxon>
        <taxon>Bacillati</taxon>
        <taxon>Actinomycetota</taxon>
        <taxon>Actinomycetes</taxon>
        <taxon>Pseudonocardiales</taxon>
        <taxon>Pseudonocardiaceae</taxon>
        <taxon>Amycolatopsis</taxon>
    </lineage>
</organism>
<feature type="domain" description="Galactosyltransferase C-terminal" evidence="2">
    <location>
        <begin position="347"/>
        <end position="380"/>
    </location>
</feature>
<evidence type="ECO:0000313" key="4">
    <source>
        <dbReference type="Proteomes" id="UP000635387"/>
    </source>
</evidence>
<dbReference type="InterPro" id="IPR027791">
    <property type="entry name" value="Galactosyl_T_C"/>
</dbReference>
<dbReference type="PRINTS" id="PR02050">
    <property type="entry name" value="B14GALTRFASE"/>
</dbReference>
<keyword evidence="1" id="KW-0808">Transferase</keyword>